<feature type="transmembrane region" description="Helical" evidence="7">
    <location>
        <begin position="156"/>
        <end position="175"/>
    </location>
</feature>
<evidence type="ECO:0000256" key="3">
    <source>
        <dbReference type="ARBA" id="ARBA00022475"/>
    </source>
</evidence>
<keyword evidence="2 7" id="KW-0813">Transport</keyword>
<comment type="similarity">
    <text evidence="7">Belongs to the binding-protein-dependent transport system permease family.</text>
</comment>
<comment type="subcellular location">
    <subcellularLocation>
        <location evidence="1 7">Cell membrane</location>
        <topology evidence="1 7">Multi-pass membrane protein</topology>
    </subcellularLocation>
</comment>
<dbReference type="RefSeq" id="WP_006462346.1">
    <property type="nucleotide sequence ID" value="NZ_AEEC02000006.1"/>
</dbReference>
<feature type="transmembrane region" description="Helical" evidence="7">
    <location>
        <begin position="38"/>
        <end position="56"/>
    </location>
</feature>
<dbReference type="GO" id="GO:0055085">
    <property type="term" value="P:transmembrane transport"/>
    <property type="evidence" value="ECO:0007669"/>
    <property type="project" value="InterPro"/>
</dbReference>
<dbReference type="SUPFAM" id="SSF161098">
    <property type="entry name" value="MetI-like"/>
    <property type="match status" value="1"/>
</dbReference>
<dbReference type="Pfam" id="PF00528">
    <property type="entry name" value="BPD_transp_1"/>
    <property type="match status" value="1"/>
</dbReference>
<dbReference type="CDD" id="cd06261">
    <property type="entry name" value="TM_PBP2"/>
    <property type="match status" value="1"/>
</dbReference>
<feature type="transmembrane region" description="Helical" evidence="7">
    <location>
        <begin position="208"/>
        <end position="230"/>
    </location>
</feature>
<proteinExistence type="inferred from homology"/>
<feature type="transmembrane region" description="Helical" evidence="7">
    <location>
        <begin position="97"/>
        <end position="117"/>
    </location>
</feature>
<organism evidence="10 11">
    <name type="scientific">Herbaspirillum frisingense GSF30</name>
    <dbReference type="NCBI Taxonomy" id="864073"/>
    <lineage>
        <taxon>Bacteria</taxon>
        <taxon>Pseudomonadati</taxon>
        <taxon>Pseudomonadota</taxon>
        <taxon>Betaproteobacteria</taxon>
        <taxon>Burkholderiales</taxon>
        <taxon>Oxalobacteraceae</taxon>
        <taxon>Herbaspirillum</taxon>
    </lineage>
</organism>
<sequence length="289" mass="31152">MNTTTAKDLTMSSPEPTSSPNPVKPTARRPLLNDKARTVCGSLALLVVFIAAWQWGPGMLGMPEYILPNFMQVVREAVVMWNNAQLLQHFGITAMEVVFGFLFGALLGLAVGVALGLSPRAEAMLSPYILALQIAPKVAFAPLFVMWLGYTIYPKIIVAVLIVFFPIMINVLSAIRTVDPDMVNLVRTLNAGRWQIFHLVEFRSALPALFSGLRIASTLSVIGVTVGELVGGNQGLGYLLVDGEGQGNTAAVFVSIVALTLIGVVTYGVVVWAERKVLHYLPKANTSTV</sequence>
<evidence type="ECO:0000313" key="11">
    <source>
        <dbReference type="Proteomes" id="UP000006772"/>
    </source>
</evidence>
<dbReference type="GO" id="GO:0005886">
    <property type="term" value="C:plasma membrane"/>
    <property type="evidence" value="ECO:0007669"/>
    <property type="project" value="UniProtKB-SubCell"/>
</dbReference>
<feature type="region of interest" description="Disordered" evidence="8">
    <location>
        <begin position="1"/>
        <end position="28"/>
    </location>
</feature>
<keyword evidence="3" id="KW-1003">Cell membrane</keyword>
<dbReference type="InterPro" id="IPR000515">
    <property type="entry name" value="MetI-like"/>
</dbReference>
<evidence type="ECO:0000256" key="5">
    <source>
        <dbReference type="ARBA" id="ARBA00022989"/>
    </source>
</evidence>
<feature type="transmembrane region" description="Helical" evidence="7">
    <location>
        <begin position="250"/>
        <end position="273"/>
    </location>
</feature>
<feature type="domain" description="ABC transmembrane type-1" evidence="9">
    <location>
        <begin position="90"/>
        <end position="271"/>
    </location>
</feature>
<protein>
    <submittedName>
        <fullName evidence="10">ABC transporter permease</fullName>
    </submittedName>
</protein>
<evidence type="ECO:0000259" key="9">
    <source>
        <dbReference type="PROSITE" id="PS50928"/>
    </source>
</evidence>
<accession>A0AAI9IGH7</accession>
<dbReference type="PROSITE" id="PS50928">
    <property type="entry name" value="ABC_TM1"/>
    <property type="match status" value="1"/>
</dbReference>
<dbReference type="InterPro" id="IPR035906">
    <property type="entry name" value="MetI-like_sf"/>
</dbReference>
<dbReference type="AlphaFoldDB" id="A0AAI9IGH7"/>
<gene>
    <name evidence="10" type="ORF">HFRIS_005888</name>
</gene>
<feature type="compositionally biased region" description="Polar residues" evidence="8">
    <location>
        <begin position="1"/>
        <end position="16"/>
    </location>
</feature>
<evidence type="ECO:0000256" key="7">
    <source>
        <dbReference type="RuleBase" id="RU363032"/>
    </source>
</evidence>
<keyword evidence="5 7" id="KW-1133">Transmembrane helix</keyword>
<evidence type="ECO:0000256" key="1">
    <source>
        <dbReference type="ARBA" id="ARBA00004651"/>
    </source>
</evidence>
<evidence type="ECO:0000256" key="2">
    <source>
        <dbReference type="ARBA" id="ARBA00022448"/>
    </source>
</evidence>
<evidence type="ECO:0000256" key="8">
    <source>
        <dbReference type="SAM" id="MobiDB-lite"/>
    </source>
</evidence>
<evidence type="ECO:0000313" key="10">
    <source>
        <dbReference type="EMBL" id="EOA05599.1"/>
    </source>
</evidence>
<dbReference type="Proteomes" id="UP000006772">
    <property type="component" value="Unassembled WGS sequence"/>
</dbReference>
<comment type="caution">
    <text evidence="10">The sequence shown here is derived from an EMBL/GenBank/DDBJ whole genome shotgun (WGS) entry which is preliminary data.</text>
</comment>
<dbReference type="EMBL" id="AEEC02000006">
    <property type="protein sequence ID" value="EOA05599.1"/>
    <property type="molecule type" value="Genomic_DNA"/>
</dbReference>
<keyword evidence="4 7" id="KW-0812">Transmembrane</keyword>
<dbReference type="PANTHER" id="PTHR30151">
    <property type="entry name" value="ALKANE SULFONATE ABC TRANSPORTER-RELATED, MEMBRANE SUBUNIT"/>
    <property type="match status" value="1"/>
</dbReference>
<reference evidence="10 11" key="1">
    <citation type="journal article" date="2013" name="Front. Microbiol.">
        <title>The genome of the endophytic bacterium H. frisingense GSF30(T) identifies diverse strategies in the Herbaspirillum genus to interact with plants.</title>
        <authorList>
            <person name="Straub D."/>
            <person name="Rothballer M."/>
            <person name="Hartmann A."/>
            <person name="Ludewig U."/>
        </authorList>
    </citation>
    <scope>NUCLEOTIDE SEQUENCE [LARGE SCALE GENOMIC DNA]</scope>
    <source>
        <strain evidence="10 11">GSF30</strain>
    </source>
</reference>
<evidence type="ECO:0000256" key="4">
    <source>
        <dbReference type="ARBA" id="ARBA00022692"/>
    </source>
</evidence>
<name>A0AAI9IGH7_9BURK</name>
<keyword evidence="6 7" id="KW-0472">Membrane</keyword>
<dbReference type="PANTHER" id="PTHR30151:SF20">
    <property type="entry name" value="ABC TRANSPORTER PERMEASE PROTEIN HI_0355-RELATED"/>
    <property type="match status" value="1"/>
</dbReference>
<feature type="transmembrane region" description="Helical" evidence="7">
    <location>
        <begin position="129"/>
        <end position="150"/>
    </location>
</feature>
<dbReference type="Gene3D" id="1.10.3720.10">
    <property type="entry name" value="MetI-like"/>
    <property type="match status" value="1"/>
</dbReference>
<evidence type="ECO:0000256" key="6">
    <source>
        <dbReference type="ARBA" id="ARBA00023136"/>
    </source>
</evidence>